<dbReference type="AlphaFoldDB" id="A0A316HLD5"/>
<name>A0A316HLD5_9PSEU</name>
<sequence>MLRSGTAPRPARAVLLALVAVLVVMTPLAPVADASDVIQAAPPEKTVRVYWLRPYDVPFDQRCPDGIARVMREAQRYYKQELGRTFQLNSRWSRSSPATATAAGTRTRPTDRTGTGGRCSTCSRS</sequence>
<evidence type="ECO:0000313" key="3">
    <source>
        <dbReference type="Proteomes" id="UP000246005"/>
    </source>
</evidence>
<gene>
    <name evidence="2" type="ORF">C8D88_11883</name>
</gene>
<proteinExistence type="predicted"/>
<evidence type="ECO:0000313" key="2">
    <source>
        <dbReference type="EMBL" id="PWK81315.1"/>
    </source>
</evidence>
<feature type="region of interest" description="Disordered" evidence="1">
    <location>
        <begin position="89"/>
        <end position="125"/>
    </location>
</feature>
<feature type="compositionally biased region" description="Low complexity" evidence="1">
    <location>
        <begin position="90"/>
        <end position="107"/>
    </location>
</feature>
<protein>
    <submittedName>
        <fullName evidence="2">Uncharacterized protein</fullName>
    </submittedName>
</protein>
<dbReference type="Proteomes" id="UP000246005">
    <property type="component" value="Unassembled WGS sequence"/>
</dbReference>
<reference evidence="2 3" key="1">
    <citation type="submission" date="2018-05" db="EMBL/GenBank/DDBJ databases">
        <title>Genomic Encyclopedia of Type Strains, Phase IV (KMG-IV): sequencing the most valuable type-strain genomes for metagenomic binning, comparative biology and taxonomic classification.</title>
        <authorList>
            <person name="Goeker M."/>
        </authorList>
    </citation>
    <scope>NUCLEOTIDE SEQUENCE [LARGE SCALE GENOMIC DNA]</scope>
    <source>
        <strain evidence="2 3">DSM 45480</strain>
    </source>
</reference>
<comment type="caution">
    <text evidence="2">The sequence shown here is derived from an EMBL/GenBank/DDBJ whole genome shotgun (WGS) entry which is preliminary data.</text>
</comment>
<evidence type="ECO:0000256" key="1">
    <source>
        <dbReference type="SAM" id="MobiDB-lite"/>
    </source>
</evidence>
<organism evidence="2 3">
    <name type="scientific">Lentzea atacamensis</name>
    <dbReference type="NCBI Taxonomy" id="531938"/>
    <lineage>
        <taxon>Bacteria</taxon>
        <taxon>Bacillati</taxon>
        <taxon>Actinomycetota</taxon>
        <taxon>Actinomycetes</taxon>
        <taxon>Pseudonocardiales</taxon>
        <taxon>Pseudonocardiaceae</taxon>
        <taxon>Lentzea</taxon>
    </lineage>
</organism>
<dbReference type="EMBL" id="QGHB01000018">
    <property type="protein sequence ID" value="PWK81315.1"/>
    <property type="molecule type" value="Genomic_DNA"/>
</dbReference>
<accession>A0A316HLD5</accession>
<dbReference type="RefSeq" id="WP_233440197.1">
    <property type="nucleotide sequence ID" value="NZ_QGHB01000018.1"/>
</dbReference>